<organism evidence="5">
    <name type="scientific">Aplanochytrium stocchinoi</name>
    <dbReference type="NCBI Taxonomy" id="215587"/>
    <lineage>
        <taxon>Eukaryota</taxon>
        <taxon>Sar</taxon>
        <taxon>Stramenopiles</taxon>
        <taxon>Bigyra</taxon>
        <taxon>Labyrinthulomycetes</taxon>
        <taxon>Thraustochytrida</taxon>
        <taxon>Thraustochytriidae</taxon>
        <taxon>Aplanochytrium</taxon>
    </lineage>
</organism>
<evidence type="ECO:0000259" key="4">
    <source>
        <dbReference type="Pfam" id="PF13193"/>
    </source>
</evidence>
<dbReference type="Gene3D" id="3.30.300.30">
    <property type="match status" value="1"/>
</dbReference>
<gene>
    <name evidence="5" type="ORF">ASTO00021_LOCUS7198</name>
</gene>
<dbReference type="SUPFAM" id="SSF56801">
    <property type="entry name" value="Acetyl-CoA synthetase-like"/>
    <property type="match status" value="1"/>
</dbReference>
<feature type="domain" description="AMP-dependent synthetase/ligase" evidence="3">
    <location>
        <begin position="92"/>
        <end position="485"/>
    </location>
</feature>
<dbReference type="InterPro" id="IPR000873">
    <property type="entry name" value="AMP-dep_synth/lig_dom"/>
</dbReference>
<sequence length="624" mass="68726">MGGLLSKTTVAALAVGGIIYFLLNRKRITGAIFVLIANKVAERTVKKLTSPGAICEVERITVKGEKYSAYKNAPKNLAKLFFDGKRHSKNDFLVFTGKPGYPEKRFTYHQAATDAALLGQAMVAKMGFRQGDNVAILLPNMNENAISLISVTSCGGVAVMLNGWWEGEEIDVYLSDSQSKILIIDEARLNRLGNQRLGKHIAKGLKVILIQKIDEASNYVKPLPLNIYSYEALIKEARSEADAKVLGDPFQFLVDSSEKPIKQTDNAMILYTSGTTGTSKGVMLSHLALTQSVESYNLFLQVIKALKGPPNLQRCDLITGPLFHTSGLLGLFLAFRGGHKLVFFPRWRVDELIDIMIKEKVTYFAGVPTMIGDMISNENFIKNKEKFSFNNLGTGGAKIDPSSINNVNMLFPAASQGTGWGMTETAALGTVIGGPQFLALPQTCGKPHVISEVKIINPDTLEEIKTQDTRGELCLRTPTIMNGYWNRPEETKESFIPGTKWFRTGDIGTRDKNGFYYIVDRIKDIVIRGGENISCSEVEAVGMQLQSVVECAAFGLPDSRLGERLCMAVLPANYSVTEQHIKDHVAKNLAKFKVPSTVFIRKTPLPRNAVGKIVKAKLKEEYSE</sequence>
<dbReference type="InterPro" id="IPR020845">
    <property type="entry name" value="AMP-binding_CS"/>
</dbReference>
<evidence type="ECO:0000256" key="1">
    <source>
        <dbReference type="ARBA" id="ARBA00006432"/>
    </source>
</evidence>
<evidence type="ECO:0000313" key="5">
    <source>
        <dbReference type="EMBL" id="CAE0436952.1"/>
    </source>
</evidence>
<protein>
    <recommendedName>
        <fullName evidence="6">AMP-dependent synthetase/ligase domain-containing protein</fullName>
    </recommendedName>
</protein>
<evidence type="ECO:0000256" key="2">
    <source>
        <dbReference type="ARBA" id="ARBA00022598"/>
    </source>
</evidence>
<feature type="domain" description="AMP-binding enzyme C-terminal" evidence="4">
    <location>
        <begin position="537"/>
        <end position="612"/>
    </location>
</feature>
<dbReference type="InterPro" id="IPR025110">
    <property type="entry name" value="AMP-bd_C"/>
</dbReference>
<dbReference type="Gene3D" id="3.40.50.12780">
    <property type="entry name" value="N-terminal domain of ligase-like"/>
    <property type="match status" value="1"/>
</dbReference>
<dbReference type="InterPro" id="IPR045851">
    <property type="entry name" value="AMP-bd_C_sf"/>
</dbReference>
<evidence type="ECO:0000259" key="3">
    <source>
        <dbReference type="Pfam" id="PF00501"/>
    </source>
</evidence>
<proteinExistence type="inferred from homology"/>
<dbReference type="PANTHER" id="PTHR43201">
    <property type="entry name" value="ACYL-COA SYNTHETASE"/>
    <property type="match status" value="1"/>
</dbReference>
<keyword evidence="2" id="KW-0436">Ligase</keyword>
<dbReference type="Pfam" id="PF00501">
    <property type="entry name" value="AMP-binding"/>
    <property type="match status" value="1"/>
</dbReference>
<comment type="similarity">
    <text evidence="1">Belongs to the ATP-dependent AMP-binding enzyme family.</text>
</comment>
<evidence type="ECO:0008006" key="6">
    <source>
        <dbReference type="Google" id="ProtNLM"/>
    </source>
</evidence>
<dbReference type="GO" id="GO:0006631">
    <property type="term" value="P:fatty acid metabolic process"/>
    <property type="evidence" value="ECO:0007669"/>
    <property type="project" value="TreeGrafter"/>
</dbReference>
<name>A0A7S3PH03_9STRA</name>
<accession>A0A7S3PH03</accession>
<dbReference type="EMBL" id="HBIN01009666">
    <property type="protein sequence ID" value="CAE0436952.1"/>
    <property type="molecule type" value="Transcribed_RNA"/>
</dbReference>
<dbReference type="PANTHER" id="PTHR43201:SF5">
    <property type="entry name" value="MEDIUM-CHAIN ACYL-COA LIGASE ACSF2, MITOCHONDRIAL"/>
    <property type="match status" value="1"/>
</dbReference>
<dbReference type="PROSITE" id="PS00455">
    <property type="entry name" value="AMP_BINDING"/>
    <property type="match status" value="1"/>
</dbReference>
<dbReference type="Pfam" id="PF13193">
    <property type="entry name" value="AMP-binding_C"/>
    <property type="match status" value="1"/>
</dbReference>
<dbReference type="InterPro" id="IPR042099">
    <property type="entry name" value="ANL_N_sf"/>
</dbReference>
<dbReference type="GO" id="GO:0031956">
    <property type="term" value="F:medium-chain fatty acid-CoA ligase activity"/>
    <property type="evidence" value="ECO:0007669"/>
    <property type="project" value="TreeGrafter"/>
</dbReference>
<dbReference type="AlphaFoldDB" id="A0A7S3PH03"/>
<reference evidence="5" key="1">
    <citation type="submission" date="2021-01" db="EMBL/GenBank/DDBJ databases">
        <authorList>
            <person name="Corre E."/>
            <person name="Pelletier E."/>
            <person name="Niang G."/>
            <person name="Scheremetjew M."/>
            <person name="Finn R."/>
            <person name="Kale V."/>
            <person name="Holt S."/>
            <person name="Cochrane G."/>
            <person name="Meng A."/>
            <person name="Brown T."/>
            <person name="Cohen L."/>
        </authorList>
    </citation>
    <scope>NUCLEOTIDE SEQUENCE</scope>
    <source>
        <strain evidence="5">GSBS06</strain>
    </source>
</reference>